<evidence type="ECO:0000256" key="1">
    <source>
        <dbReference type="SAM" id="Phobius"/>
    </source>
</evidence>
<sequence>ALILPPRRVSNILVLSFGAVPTPRRGCLTLGVKTGCLASADGRWLLGSGLPSVILGAWALILGVQLFCYNFSRVVLDSNQLSTIDIYIPNRSPGRKLSNAIGIR</sequence>
<keyword evidence="3" id="KW-1185">Reference proteome</keyword>
<organism evidence="2 3">
    <name type="scientific">Stylosanthes scabra</name>
    <dbReference type="NCBI Taxonomy" id="79078"/>
    <lineage>
        <taxon>Eukaryota</taxon>
        <taxon>Viridiplantae</taxon>
        <taxon>Streptophyta</taxon>
        <taxon>Embryophyta</taxon>
        <taxon>Tracheophyta</taxon>
        <taxon>Spermatophyta</taxon>
        <taxon>Magnoliopsida</taxon>
        <taxon>eudicotyledons</taxon>
        <taxon>Gunneridae</taxon>
        <taxon>Pentapetalae</taxon>
        <taxon>rosids</taxon>
        <taxon>fabids</taxon>
        <taxon>Fabales</taxon>
        <taxon>Fabaceae</taxon>
        <taxon>Papilionoideae</taxon>
        <taxon>50 kb inversion clade</taxon>
        <taxon>dalbergioids sensu lato</taxon>
        <taxon>Dalbergieae</taxon>
        <taxon>Pterocarpus clade</taxon>
        <taxon>Stylosanthes</taxon>
    </lineage>
</organism>
<dbReference type="EMBL" id="JASCZI010242053">
    <property type="protein sequence ID" value="MED6209312.1"/>
    <property type="molecule type" value="Genomic_DNA"/>
</dbReference>
<feature type="transmembrane region" description="Helical" evidence="1">
    <location>
        <begin position="53"/>
        <end position="72"/>
    </location>
</feature>
<feature type="non-terminal residue" evidence="2">
    <location>
        <position position="1"/>
    </location>
</feature>
<name>A0ABU6YFY0_9FABA</name>
<dbReference type="Proteomes" id="UP001341840">
    <property type="component" value="Unassembled WGS sequence"/>
</dbReference>
<protein>
    <submittedName>
        <fullName evidence="2">Uncharacterized protein</fullName>
    </submittedName>
</protein>
<keyword evidence="1" id="KW-0812">Transmembrane</keyword>
<gene>
    <name evidence="2" type="ORF">PIB30_053484</name>
</gene>
<reference evidence="2 3" key="1">
    <citation type="journal article" date="2023" name="Plants (Basel)">
        <title>Bridging the Gap: Combining Genomics and Transcriptomics Approaches to Understand Stylosanthes scabra, an Orphan Legume from the Brazilian Caatinga.</title>
        <authorList>
            <person name="Ferreira-Neto J.R.C."/>
            <person name="da Silva M.D."/>
            <person name="Binneck E."/>
            <person name="de Melo N.F."/>
            <person name="da Silva R.H."/>
            <person name="de Melo A.L.T.M."/>
            <person name="Pandolfi V."/>
            <person name="Bustamante F.O."/>
            <person name="Brasileiro-Vidal A.C."/>
            <person name="Benko-Iseppon A.M."/>
        </authorList>
    </citation>
    <scope>NUCLEOTIDE SEQUENCE [LARGE SCALE GENOMIC DNA]</scope>
    <source>
        <tissue evidence="2">Leaves</tissue>
    </source>
</reference>
<accession>A0ABU6YFY0</accession>
<keyword evidence="1" id="KW-1133">Transmembrane helix</keyword>
<keyword evidence="1" id="KW-0472">Membrane</keyword>
<evidence type="ECO:0000313" key="3">
    <source>
        <dbReference type="Proteomes" id="UP001341840"/>
    </source>
</evidence>
<comment type="caution">
    <text evidence="2">The sequence shown here is derived from an EMBL/GenBank/DDBJ whole genome shotgun (WGS) entry which is preliminary data.</text>
</comment>
<evidence type="ECO:0000313" key="2">
    <source>
        <dbReference type="EMBL" id="MED6209312.1"/>
    </source>
</evidence>
<proteinExistence type="predicted"/>